<evidence type="ECO:0000259" key="6">
    <source>
        <dbReference type="SMART" id="SM00363"/>
    </source>
</evidence>
<dbReference type="InterPro" id="IPR006225">
    <property type="entry name" value="PsdUridine_synth_RluC/D"/>
</dbReference>
<keyword evidence="4" id="KW-0694">RNA-binding</keyword>
<keyword evidence="8" id="KW-1185">Reference proteome</keyword>
<dbReference type="InterPro" id="IPR036986">
    <property type="entry name" value="S4_RNA-bd_sf"/>
</dbReference>
<dbReference type="Gene3D" id="3.10.290.10">
    <property type="entry name" value="RNA-binding S4 domain"/>
    <property type="match status" value="1"/>
</dbReference>
<organism evidence="7 8">
    <name type="scientific">Chlamydia felis (strain Fe/C-56)</name>
    <name type="common">Chlamydophila felis</name>
    <dbReference type="NCBI Taxonomy" id="264202"/>
    <lineage>
        <taxon>Bacteria</taxon>
        <taxon>Pseudomonadati</taxon>
        <taxon>Chlamydiota</taxon>
        <taxon>Chlamydiia</taxon>
        <taxon>Chlamydiales</taxon>
        <taxon>Chlamydiaceae</taxon>
        <taxon>Chlamydia/Chlamydophila group</taxon>
        <taxon>Chlamydia</taxon>
    </lineage>
</organism>
<dbReference type="STRING" id="264202.CF0982"/>
<comment type="function">
    <text evidence="5">Responsible for synthesis of pseudouridine from uracil.</text>
</comment>
<evidence type="ECO:0000256" key="2">
    <source>
        <dbReference type="ARBA" id="ARBA00023235"/>
    </source>
</evidence>
<evidence type="ECO:0000256" key="1">
    <source>
        <dbReference type="ARBA" id="ARBA00010876"/>
    </source>
</evidence>
<dbReference type="GO" id="GO:0000455">
    <property type="term" value="P:enzyme-directed rRNA pseudouridine synthesis"/>
    <property type="evidence" value="ECO:0007669"/>
    <property type="project" value="UniProtKB-ARBA"/>
</dbReference>
<dbReference type="PROSITE" id="PS50889">
    <property type="entry name" value="S4"/>
    <property type="match status" value="1"/>
</dbReference>
<dbReference type="PANTHER" id="PTHR21600:SF44">
    <property type="entry name" value="RIBOSOMAL LARGE SUBUNIT PSEUDOURIDINE SYNTHASE D"/>
    <property type="match status" value="1"/>
</dbReference>
<dbReference type="OrthoDB" id="9807829at2"/>
<comment type="catalytic activity">
    <reaction evidence="5">
        <text>a uridine in RNA = a pseudouridine in RNA</text>
        <dbReference type="Rhea" id="RHEA:48348"/>
        <dbReference type="Rhea" id="RHEA-COMP:12068"/>
        <dbReference type="Rhea" id="RHEA-COMP:12069"/>
        <dbReference type="ChEBI" id="CHEBI:65314"/>
        <dbReference type="ChEBI" id="CHEBI:65315"/>
    </reaction>
</comment>
<dbReference type="EC" id="5.4.99.-" evidence="5"/>
<sequence>MKSKNTLLFIVNETNRDRLDKFLVSQNPEYSRAFYQQHILDERVTVNEQVQTKVATQLVPGDSVSIIIEEKEELLELLPEAIPLDKVYEDEMILVINKPRDMVVHPAPGHIRGTVVHALLHEIGERLKQEFPEEPWRPGIIHRLDKDTSGLLITAKTRQAKTIYSELFATKQLKKSYLAICVGKPTATLIHTKLARHHSKRKEMAVSLTGKEAITHCEVLAYNGKLSLVLLRPETGRTHQLRVHMKHLNTPILGDPVYGSPSINAGYGLDKQQLHAYSLDFIHPQTHRRLNLTTELPCDMKILLLKEFHNSKTVIDKQLFESIIKTNIGY</sequence>
<dbReference type="RefSeq" id="WP_011458527.1">
    <property type="nucleotide sequence ID" value="NC_007899.1"/>
</dbReference>
<dbReference type="Pfam" id="PF01479">
    <property type="entry name" value="S4"/>
    <property type="match status" value="1"/>
</dbReference>
<dbReference type="eggNOG" id="COG0564">
    <property type="taxonomic scope" value="Bacteria"/>
</dbReference>
<dbReference type="KEGG" id="cfe:CF0982"/>
<dbReference type="InterPro" id="IPR020103">
    <property type="entry name" value="PsdUridine_synth_cat_dom_sf"/>
</dbReference>
<dbReference type="InterPro" id="IPR002942">
    <property type="entry name" value="S4_RNA-bd"/>
</dbReference>
<dbReference type="HOGENOM" id="CLU_016902_4_4_0"/>
<accession>Q252N4</accession>
<dbReference type="CDD" id="cd02869">
    <property type="entry name" value="PseudoU_synth_RluA_like"/>
    <property type="match status" value="1"/>
</dbReference>
<dbReference type="Pfam" id="PF00849">
    <property type="entry name" value="PseudoU_synth_2"/>
    <property type="match status" value="1"/>
</dbReference>
<feature type="domain" description="RNA-binding S4" evidence="6">
    <location>
        <begin position="17"/>
        <end position="79"/>
    </location>
</feature>
<comment type="similarity">
    <text evidence="1 5">Belongs to the pseudouridine synthase RluA family.</text>
</comment>
<name>Q252N4_CHLFF</name>
<gene>
    <name evidence="7" type="primary">rsuD</name>
    <name evidence="7" type="ordered locus">CF0982</name>
</gene>
<dbReference type="SUPFAM" id="SSF55120">
    <property type="entry name" value="Pseudouridine synthase"/>
    <property type="match status" value="1"/>
</dbReference>
<dbReference type="NCBIfam" id="TIGR00005">
    <property type="entry name" value="rluA_subfam"/>
    <property type="match status" value="1"/>
</dbReference>
<reference evidence="7 8" key="1">
    <citation type="journal article" date="2006" name="DNA Res.">
        <title>Genome sequence of the cat pathogen, Chlamydophila felis.</title>
        <authorList>
            <person name="Azuma Y."/>
            <person name="Hirakawa H."/>
            <person name="Yamashita A."/>
            <person name="Cai Y."/>
            <person name="Rahman M.A."/>
            <person name="Suzuki H."/>
            <person name="Mitaku S."/>
            <person name="Toh H."/>
            <person name="Goto S."/>
            <person name="Murakami T."/>
            <person name="Sugi K."/>
            <person name="Hayashi H."/>
            <person name="Fukushi H."/>
            <person name="Hattori M."/>
            <person name="Kuhara S."/>
            <person name="Shirai M."/>
        </authorList>
    </citation>
    <scope>NUCLEOTIDE SEQUENCE [LARGE SCALE GENOMIC DNA]</scope>
    <source>
        <strain evidence="7 8">Fe/C-56</strain>
    </source>
</reference>
<proteinExistence type="inferred from homology"/>
<dbReference type="GO" id="GO:0003723">
    <property type="term" value="F:RNA binding"/>
    <property type="evidence" value="ECO:0007669"/>
    <property type="project" value="UniProtKB-KW"/>
</dbReference>
<dbReference type="GO" id="GO:0120159">
    <property type="term" value="F:rRNA pseudouridine synthase activity"/>
    <property type="evidence" value="ECO:0007669"/>
    <property type="project" value="UniProtKB-ARBA"/>
</dbReference>
<dbReference type="PANTHER" id="PTHR21600">
    <property type="entry name" value="MITOCHONDRIAL RNA PSEUDOURIDINE SYNTHASE"/>
    <property type="match status" value="1"/>
</dbReference>
<keyword evidence="2 5" id="KW-0413">Isomerase</keyword>
<dbReference type="SMART" id="SM00363">
    <property type="entry name" value="S4"/>
    <property type="match status" value="1"/>
</dbReference>
<dbReference type="Proteomes" id="UP000001260">
    <property type="component" value="Chromosome"/>
</dbReference>
<dbReference type="CDD" id="cd00165">
    <property type="entry name" value="S4"/>
    <property type="match status" value="1"/>
</dbReference>
<dbReference type="EMBL" id="AP006861">
    <property type="protein sequence ID" value="BAE81754.1"/>
    <property type="molecule type" value="Genomic_DNA"/>
</dbReference>
<evidence type="ECO:0000256" key="5">
    <source>
        <dbReference type="RuleBase" id="RU362028"/>
    </source>
</evidence>
<evidence type="ECO:0000256" key="4">
    <source>
        <dbReference type="PROSITE-ProRule" id="PRU00182"/>
    </source>
</evidence>
<dbReference type="AlphaFoldDB" id="Q252N4"/>
<evidence type="ECO:0000313" key="8">
    <source>
        <dbReference type="Proteomes" id="UP000001260"/>
    </source>
</evidence>
<protein>
    <recommendedName>
        <fullName evidence="5">Pseudouridine synthase</fullName>
        <ecNumber evidence="5">5.4.99.-</ecNumber>
    </recommendedName>
</protein>
<evidence type="ECO:0000256" key="3">
    <source>
        <dbReference type="PIRSR" id="PIRSR606225-1"/>
    </source>
</evidence>
<evidence type="ECO:0000313" key="7">
    <source>
        <dbReference type="EMBL" id="BAE81754.1"/>
    </source>
</evidence>
<dbReference type="SUPFAM" id="SSF55174">
    <property type="entry name" value="Alpha-L RNA-binding motif"/>
    <property type="match status" value="1"/>
</dbReference>
<dbReference type="Gene3D" id="3.30.2350.10">
    <property type="entry name" value="Pseudouridine synthase"/>
    <property type="match status" value="1"/>
</dbReference>
<dbReference type="InterPro" id="IPR050188">
    <property type="entry name" value="RluA_PseudoU_synthase"/>
</dbReference>
<feature type="active site" evidence="3">
    <location>
        <position position="145"/>
    </location>
</feature>
<dbReference type="InterPro" id="IPR006145">
    <property type="entry name" value="PsdUridine_synth_RsuA/RluA"/>
</dbReference>